<dbReference type="EMBL" id="QAPF01000130">
    <property type="protein sequence ID" value="TEA15630.1"/>
    <property type="molecule type" value="Genomic_DNA"/>
</dbReference>
<evidence type="ECO:0000256" key="1">
    <source>
        <dbReference type="SAM" id="SignalP"/>
    </source>
</evidence>
<comment type="caution">
    <text evidence="2">The sequence shown here is derived from an EMBL/GenBank/DDBJ whole genome shotgun (WGS) entry which is preliminary data.</text>
</comment>
<accession>A0A4R8TCR1</accession>
<name>A0A4R8TCR1_9PEZI</name>
<dbReference type="Proteomes" id="UP000295604">
    <property type="component" value="Unassembled WGS sequence"/>
</dbReference>
<reference evidence="2 3" key="1">
    <citation type="submission" date="2018-11" db="EMBL/GenBank/DDBJ databases">
        <title>Genome sequence and assembly of Colletotrichum sidae.</title>
        <authorList>
            <person name="Gan P."/>
            <person name="Shirasu K."/>
        </authorList>
    </citation>
    <scope>NUCLEOTIDE SEQUENCE [LARGE SCALE GENOMIC DNA]</scope>
    <source>
        <strain evidence="2 3">CBS 518.97</strain>
    </source>
</reference>
<keyword evidence="1" id="KW-0732">Signal</keyword>
<organism evidence="2 3">
    <name type="scientific">Colletotrichum sidae</name>
    <dbReference type="NCBI Taxonomy" id="1347389"/>
    <lineage>
        <taxon>Eukaryota</taxon>
        <taxon>Fungi</taxon>
        <taxon>Dikarya</taxon>
        <taxon>Ascomycota</taxon>
        <taxon>Pezizomycotina</taxon>
        <taxon>Sordariomycetes</taxon>
        <taxon>Hypocreomycetidae</taxon>
        <taxon>Glomerellales</taxon>
        <taxon>Glomerellaceae</taxon>
        <taxon>Colletotrichum</taxon>
        <taxon>Colletotrichum orbiculare species complex</taxon>
    </lineage>
</organism>
<feature type="signal peptide" evidence="1">
    <location>
        <begin position="1"/>
        <end position="18"/>
    </location>
</feature>
<sequence>MRFSSLAAASAILPLALAQEQCSSVEPPTYPEANPYNTAFLPFVNPPFPDLTSTPSFGISVKTEWSKNKYIRRAGMDTGSTGVVIGGGLLGLSDSTQFDRSTPGNEYLSSSGRLWTGYWIQADVTFYTAERDEKGRRKQVVTHVPILAVNESSICFAFAKQGYCSDSDKTSVSEWPTDIHYIGVGFGRGSVQQPQALPDKVPFVNVGKISGEDVEDIHQGYILSQAGIRVGLTSDEVAPFHKTKLDVRPDSKSNDWQMVNMAIRIDDSPFNYGKALLDTGINQSYVAVNQDIQSEVKTEASRLIKNSPRVLAPGSVVEVFIPDEKNPIANYTVTVTGNPTAAGIEPPGFVMEAPPSPSSTTGPFINTGRMVYNGWDAMLDSDCGWFGLKKH</sequence>
<keyword evidence="3" id="KW-1185">Reference proteome</keyword>
<gene>
    <name evidence="2" type="ORF">C8034_v001502</name>
</gene>
<protein>
    <submittedName>
        <fullName evidence="2">Uncharacterized protein</fullName>
    </submittedName>
</protein>
<evidence type="ECO:0000313" key="3">
    <source>
        <dbReference type="Proteomes" id="UP000295604"/>
    </source>
</evidence>
<evidence type="ECO:0000313" key="2">
    <source>
        <dbReference type="EMBL" id="TEA15630.1"/>
    </source>
</evidence>
<proteinExistence type="predicted"/>
<feature type="chain" id="PRO_5020272602" evidence="1">
    <location>
        <begin position="19"/>
        <end position="391"/>
    </location>
</feature>
<dbReference type="AlphaFoldDB" id="A0A4R8TCR1"/>